<dbReference type="InterPro" id="IPR014748">
    <property type="entry name" value="Enoyl-CoA_hydra_C"/>
</dbReference>
<dbReference type="Gene3D" id="3.90.226.10">
    <property type="entry name" value="2-enoyl-CoA Hydratase, Chain A, domain 1"/>
    <property type="match status" value="1"/>
</dbReference>
<evidence type="ECO:0000256" key="2">
    <source>
        <dbReference type="ARBA" id="ARBA00023239"/>
    </source>
</evidence>
<dbReference type="Gene3D" id="1.10.12.10">
    <property type="entry name" value="Lyase 2-enoyl-coa Hydratase, Chain A, domain 2"/>
    <property type="match status" value="1"/>
</dbReference>
<evidence type="ECO:0000313" key="4">
    <source>
        <dbReference type="EMBL" id="GBF51531.1"/>
    </source>
</evidence>
<dbReference type="PANTHER" id="PTHR11941">
    <property type="entry name" value="ENOYL-COA HYDRATASE-RELATED"/>
    <property type="match status" value="1"/>
</dbReference>
<dbReference type="Pfam" id="PF00378">
    <property type="entry name" value="ECH_1"/>
    <property type="match status" value="1"/>
</dbReference>
<dbReference type="AlphaFoldDB" id="A0A2P2E3S6"/>
<dbReference type="InterPro" id="IPR029045">
    <property type="entry name" value="ClpP/crotonase-like_dom_sf"/>
</dbReference>
<comment type="similarity">
    <text evidence="1 3">Belongs to the enoyl-CoA hydratase/isomerase family.</text>
</comment>
<dbReference type="OrthoDB" id="9775794at2"/>
<dbReference type="PANTHER" id="PTHR11941:SF54">
    <property type="entry name" value="ENOYL-COA HYDRATASE, MITOCHONDRIAL"/>
    <property type="match status" value="1"/>
</dbReference>
<evidence type="ECO:0000313" key="5">
    <source>
        <dbReference type="Proteomes" id="UP000245133"/>
    </source>
</evidence>
<dbReference type="RefSeq" id="WP_108977855.1">
    <property type="nucleotide sequence ID" value="NZ_BFBB01000008.1"/>
</dbReference>
<evidence type="ECO:0000256" key="1">
    <source>
        <dbReference type="ARBA" id="ARBA00005254"/>
    </source>
</evidence>
<dbReference type="CDD" id="cd06558">
    <property type="entry name" value="crotonase-like"/>
    <property type="match status" value="1"/>
</dbReference>
<dbReference type="InterPro" id="IPR001753">
    <property type="entry name" value="Enoyl-CoA_hydra/iso"/>
</dbReference>
<gene>
    <name evidence="4" type="ORF">LPTSP4_30690</name>
</gene>
<dbReference type="Proteomes" id="UP000245133">
    <property type="component" value="Unassembled WGS sequence"/>
</dbReference>
<dbReference type="GO" id="GO:0016836">
    <property type="term" value="F:hydro-lyase activity"/>
    <property type="evidence" value="ECO:0007669"/>
    <property type="project" value="UniProtKB-ARBA"/>
</dbReference>
<dbReference type="SUPFAM" id="SSF52096">
    <property type="entry name" value="ClpP/crotonase"/>
    <property type="match status" value="1"/>
</dbReference>
<dbReference type="GO" id="GO:0006635">
    <property type="term" value="P:fatty acid beta-oxidation"/>
    <property type="evidence" value="ECO:0007669"/>
    <property type="project" value="TreeGrafter"/>
</dbReference>
<dbReference type="FunFam" id="3.90.226.10:FF:000009">
    <property type="entry name" value="Carnitinyl-CoA dehydratase"/>
    <property type="match status" value="1"/>
</dbReference>
<dbReference type="PROSITE" id="PS00166">
    <property type="entry name" value="ENOYL_COA_HYDRATASE"/>
    <property type="match status" value="1"/>
</dbReference>
<keyword evidence="2" id="KW-0456">Lyase</keyword>
<evidence type="ECO:0000256" key="3">
    <source>
        <dbReference type="RuleBase" id="RU003707"/>
    </source>
</evidence>
<dbReference type="InterPro" id="IPR018376">
    <property type="entry name" value="Enoyl-CoA_hyd/isom_CS"/>
</dbReference>
<accession>A0A2P2E3S6</accession>
<dbReference type="FunFam" id="1.10.12.10:FF:000001">
    <property type="entry name" value="Probable enoyl-CoA hydratase, mitochondrial"/>
    <property type="match status" value="1"/>
</dbReference>
<proteinExistence type="inferred from homology"/>
<organism evidence="4 5">
    <name type="scientific">Leptospira ryugenii</name>
    <dbReference type="NCBI Taxonomy" id="1917863"/>
    <lineage>
        <taxon>Bacteria</taxon>
        <taxon>Pseudomonadati</taxon>
        <taxon>Spirochaetota</taxon>
        <taxon>Spirochaetia</taxon>
        <taxon>Leptospirales</taxon>
        <taxon>Leptospiraceae</taxon>
        <taxon>Leptospira</taxon>
    </lineage>
</organism>
<name>A0A2P2E3S6_9LEPT</name>
<sequence length="257" mass="28226">MSTVQLEPFGDYVAFIRFNRPEVKHAINHELLNDLEAQIQKAIAGAYRCLVFTGTGDSFSAGADLKERLSWTEKEVFQFLHRIGSIFLQIQNLPMPTIASVNGYAFGGGLELALSCDLLYAQESAVVGLTETRLGIIPGAGGTQRLCRLVGEQQAKEWIFTGKKISAAEGKAKGLFLDVFSGESLENEILKIANEISSAAPLAVRAAKKAIRSATIPGLDEGLEWERVCYTETLRSKDRKEALQAFKEKRKPNFVGE</sequence>
<reference evidence="4 5" key="1">
    <citation type="submission" date="2018-02" db="EMBL/GenBank/DDBJ databases">
        <title>Novel Leptospira species isolated from soil and water in Japan.</title>
        <authorList>
            <person name="Nakao R."/>
            <person name="Masuzawa T."/>
        </authorList>
    </citation>
    <scope>NUCLEOTIDE SEQUENCE [LARGE SCALE GENOMIC DNA]</scope>
    <source>
        <strain evidence="4 5">YH101</strain>
    </source>
</reference>
<protein>
    <submittedName>
        <fullName evidence="4">Enoyl-CoA hydratase/isomerase family protein</fullName>
    </submittedName>
</protein>
<dbReference type="GO" id="GO:0016853">
    <property type="term" value="F:isomerase activity"/>
    <property type="evidence" value="ECO:0007669"/>
    <property type="project" value="UniProtKB-KW"/>
</dbReference>
<comment type="caution">
    <text evidence="4">The sequence shown here is derived from an EMBL/GenBank/DDBJ whole genome shotgun (WGS) entry which is preliminary data.</text>
</comment>
<dbReference type="EMBL" id="BFBB01000008">
    <property type="protein sequence ID" value="GBF51531.1"/>
    <property type="molecule type" value="Genomic_DNA"/>
</dbReference>
<keyword evidence="4" id="KW-0413">Isomerase</keyword>
<keyword evidence="5" id="KW-1185">Reference proteome</keyword>